<evidence type="ECO:0000313" key="2">
    <source>
        <dbReference type="Proteomes" id="UP000199400"/>
    </source>
</evidence>
<name>A0A1I2HTA3_9BACT</name>
<evidence type="ECO:0000313" key="1">
    <source>
        <dbReference type="EMBL" id="SFF33274.1"/>
    </source>
</evidence>
<organism evidence="1 2">
    <name type="scientific">Nannocystis exedens</name>
    <dbReference type="NCBI Taxonomy" id="54"/>
    <lineage>
        <taxon>Bacteria</taxon>
        <taxon>Pseudomonadati</taxon>
        <taxon>Myxococcota</taxon>
        <taxon>Polyangia</taxon>
        <taxon>Nannocystales</taxon>
        <taxon>Nannocystaceae</taxon>
        <taxon>Nannocystis</taxon>
    </lineage>
</organism>
<dbReference type="STRING" id="54.SAMN02745121_08205"/>
<reference evidence="2" key="1">
    <citation type="submission" date="2016-10" db="EMBL/GenBank/DDBJ databases">
        <authorList>
            <person name="Varghese N."/>
            <person name="Submissions S."/>
        </authorList>
    </citation>
    <scope>NUCLEOTIDE SEQUENCE [LARGE SCALE GENOMIC DNA]</scope>
    <source>
        <strain evidence="2">ATCC 25963</strain>
    </source>
</reference>
<dbReference type="AlphaFoldDB" id="A0A1I2HTA3"/>
<proteinExistence type="predicted"/>
<sequence>MDPLTITIQTNKDFDGATPITGTRDDFEVSKNNRYYHRRITTSAGVIASDFWGLFSEGGPKLVGVAGSSRNPQNKVAVFRNSPLGLTRQTLPLTPQIQYLLMTPGDQLLIRTRDLLPVFLTLTVNEISEREHAELVRQDRWEPPVQRLRLGRNDGQGFSAAGGVWSPAFAWNHTSQLLEVAEPGAGLIVLSDVLQAQRYQGFYVSVRYSNMIAAGTGKVIIAEPTTLSRREAQTGLTNVEWSKPQYISHGDLLGLESSAPAAGQGVVADIEVTPVPSGDRLRGRYDRAL</sequence>
<accession>A0A1I2HTA3</accession>
<protein>
    <submittedName>
        <fullName evidence="1">Uncharacterized protein</fullName>
    </submittedName>
</protein>
<dbReference type="EMBL" id="FOMX01000048">
    <property type="protein sequence ID" value="SFF33274.1"/>
    <property type="molecule type" value="Genomic_DNA"/>
</dbReference>
<dbReference type="RefSeq" id="WP_096331067.1">
    <property type="nucleotide sequence ID" value="NZ_FOMX01000048.1"/>
</dbReference>
<keyword evidence="2" id="KW-1185">Reference proteome</keyword>
<gene>
    <name evidence="1" type="ORF">SAMN02745121_08205</name>
</gene>
<dbReference type="Proteomes" id="UP000199400">
    <property type="component" value="Unassembled WGS sequence"/>
</dbReference>